<protein>
    <submittedName>
        <fullName evidence="1">Uncharacterized protein</fullName>
    </submittedName>
</protein>
<organism evidence="1 2">
    <name type="scientific">Araneus ventricosus</name>
    <name type="common">Orbweaver spider</name>
    <name type="synonym">Epeira ventricosa</name>
    <dbReference type="NCBI Taxonomy" id="182803"/>
    <lineage>
        <taxon>Eukaryota</taxon>
        <taxon>Metazoa</taxon>
        <taxon>Ecdysozoa</taxon>
        <taxon>Arthropoda</taxon>
        <taxon>Chelicerata</taxon>
        <taxon>Arachnida</taxon>
        <taxon>Araneae</taxon>
        <taxon>Araneomorphae</taxon>
        <taxon>Entelegynae</taxon>
        <taxon>Araneoidea</taxon>
        <taxon>Araneidae</taxon>
        <taxon>Araneus</taxon>
    </lineage>
</organism>
<dbReference type="AlphaFoldDB" id="A0A4Y2BQG1"/>
<reference evidence="1 2" key="1">
    <citation type="journal article" date="2019" name="Sci. Rep.">
        <title>Orb-weaving spider Araneus ventricosus genome elucidates the spidroin gene catalogue.</title>
        <authorList>
            <person name="Kono N."/>
            <person name="Nakamura H."/>
            <person name="Ohtoshi R."/>
            <person name="Moran D.A.P."/>
            <person name="Shinohara A."/>
            <person name="Yoshida Y."/>
            <person name="Fujiwara M."/>
            <person name="Mori M."/>
            <person name="Tomita M."/>
            <person name="Arakawa K."/>
        </authorList>
    </citation>
    <scope>NUCLEOTIDE SEQUENCE [LARGE SCALE GENOMIC DNA]</scope>
</reference>
<proteinExistence type="predicted"/>
<name>A0A4Y2BQG1_ARAVE</name>
<dbReference type="Proteomes" id="UP000499080">
    <property type="component" value="Unassembled WGS sequence"/>
</dbReference>
<sequence>MKLVSVTQVYLVTTKKIEPSLVAVLFLRSLPKISVLSFLAPSFLLSRPPPGGTVQKNLSTNPRPFCKWSPPQRALIGSLPFLGLCFRRQPFLMLEIIDPFHHVH</sequence>
<comment type="caution">
    <text evidence="1">The sequence shown here is derived from an EMBL/GenBank/DDBJ whole genome shotgun (WGS) entry which is preliminary data.</text>
</comment>
<dbReference type="EMBL" id="BGPR01000101">
    <property type="protein sequence ID" value="GBL94288.1"/>
    <property type="molecule type" value="Genomic_DNA"/>
</dbReference>
<keyword evidence="2" id="KW-1185">Reference proteome</keyword>
<evidence type="ECO:0000313" key="1">
    <source>
        <dbReference type="EMBL" id="GBL94288.1"/>
    </source>
</evidence>
<evidence type="ECO:0000313" key="2">
    <source>
        <dbReference type="Proteomes" id="UP000499080"/>
    </source>
</evidence>
<accession>A0A4Y2BQG1</accession>
<gene>
    <name evidence="1" type="ORF">AVEN_16808_1</name>
</gene>